<keyword evidence="3" id="KW-1185">Reference proteome</keyword>
<name>A0ABR4PIW5_9HELO</name>
<proteinExistence type="predicted"/>
<dbReference type="Gene3D" id="3.30.710.10">
    <property type="entry name" value="Potassium Channel Kv1.1, Chain A"/>
    <property type="match status" value="1"/>
</dbReference>
<accession>A0ABR4PIW5</accession>
<gene>
    <name evidence="2" type="ORF">PVAG01_04799</name>
</gene>
<comment type="caution">
    <text evidence="2">The sequence shown here is derived from an EMBL/GenBank/DDBJ whole genome shotgun (WGS) entry which is preliminary data.</text>
</comment>
<evidence type="ECO:0000313" key="3">
    <source>
        <dbReference type="Proteomes" id="UP001629113"/>
    </source>
</evidence>
<protein>
    <recommendedName>
        <fullName evidence="1">BTB domain-containing protein</fullName>
    </recommendedName>
</protein>
<sequence>MHEVKASQDLLKLSCRTDLPLKVYKEGPFVFRPIIEVDSSTTVIEILLTRQNFDRTAIEQARIMPRILYNSYISTSASVRSSWDISFSLNHHDDFSIHYYSIHLHRTEICTMPATHATTEAHTIPLFDKDLRDVHLIYDYDAQDSEGKPEKWRYEMWFFSENRIVYRIQGGPMAGRVNYQTASYQCIRPGELWQCNWLEETGTICSLVYDITNKKITTLLGFSQGHWENPEEAHGDKRNPKDLERWRGLAKIVRKEEVAFCASSVERASLNSLSASILLGLRAGNHHILLRYHLQRYVDHTTTMAAKKESRSGGIASLLDSGKYSDLTISCHGRHFKVHKAIVCSSSKPLAAAIDGSFKEAIAGVINLDDDDSEVIASMVKFLYTGIYPDGRLNRPDFQNDADQISWQEHQSQCLLFNAKVYTVADKYDIKLLEDHAAAKYKEILEDGWTGSGFIASMKTAFEMLPSIDKTLKRIITNAAAQHVSMLLTNPEFVALCKESSELSFGCLVAMEKVTPKEFSGRKCRFCKKYS</sequence>
<dbReference type="PANTHER" id="PTHR40087">
    <property type="entry name" value="PHENOLIC ACID DECARBOXYLASE PADC"/>
    <property type="match status" value="1"/>
</dbReference>
<dbReference type="PANTHER" id="PTHR40087:SF1">
    <property type="entry name" value="PHENOLIC ACID DECARBOXYLASE PADC"/>
    <property type="match status" value="1"/>
</dbReference>
<dbReference type="InterPro" id="IPR011333">
    <property type="entry name" value="SKP1/BTB/POZ_sf"/>
</dbReference>
<dbReference type="SMART" id="SM00225">
    <property type="entry name" value="BTB"/>
    <property type="match status" value="1"/>
</dbReference>
<evidence type="ECO:0000259" key="1">
    <source>
        <dbReference type="PROSITE" id="PS50097"/>
    </source>
</evidence>
<dbReference type="InterPro" id="IPR008729">
    <property type="entry name" value="PA_de_COase"/>
</dbReference>
<dbReference type="Proteomes" id="UP001629113">
    <property type="component" value="Unassembled WGS sequence"/>
</dbReference>
<dbReference type="SUPFAM" id="SSF54695">
    <property type="entry name" value="POZ domain"/>
    <property type="match status" value="1"/>
</dbReference>
<dbReference type="InterPro" id="IPR000210">
    <property type="entry name" value="BTB/POZ_dom"/>
</dbReference>
<dbReference type="Pfam" id="PF00651">
    <property type="entry name" value="BTB"/>
    <property type="match status" value="1"/>
</dbReference>
<reference evidence="2 3" key="1">
    <citation type="submission" date="2024-06" db="EMBL/GenBank/DDBJ databases">
        <title>Complete genome of Phlyctema vagabunda strain 19-DSS-EL-015.</title>
        <authorList>
            <person name="Fiorenzani C."/>
        </authorList>
    </citation>
    <scope>NUCLEOTIDE SEQUENCE [LARGE SCALE GENOMIC DNA]</scope>
    <source>
        <strain evidence="2 3">19-DSS-EL-015</strain>
    </source>
</reference>
<dbReference type="SUPFAM" id="SSF50814">
    <property type="entry name" value="Lipocalins"/>
    <property type="match status" value="1"/>
</dbReference>
<organism evidence="2 3">
    <name type="scientific">Phlyctema vagabunda</name>
    <dbReference type="NCBI Taxonomy" id="108571"/>
    <lineage>
        <taxon>Eukaryota</taxon>
        <taxon>Fungi</taxon>
        <taxon>Dikarya</taxon>
        <taxon>Ascomycota</taxon>
        <taxon>Pezizomycotina</taxon>
        <taxon>Leotiomycetes</taxon>
        <taxon>Helotiales</taxon>
        <taxon>Dermateaceae</taxon>
        <taxon>Phlyctema</taxon>
    </lineage>
</organism>
<dbReference type="CDD" id="cd18186">
    <property type="entry name" value="BTB_POZ_ZBTB_KLHL-like"/>
    <property type="match status" value="1"/>
</dbReference>
<dbReference type="Pfam" id="PF05870">
    <property type="entry name" value="PA_decarbox"/>
    <property type="match status" value="1"/>
</dbReference>
<evidence type="ECO:0000313" key="2">
    <source>
        <dbReference type="EMBL" id="KAL3423052.1"/>
    </source>
</evidence>
<dbReference type="PROSITE" id="PS50097">
    <property type="entry name" value="BTB"/>
    <property type="match status" value="1"/>
</dbReference>
<dbReference type="Gene3D" id="2.40.128.20">
    <property type="match status" value="1"/>
</dbReference>
<dbReference type="InterPro" id="IPR012674">
    <property type="entry name" value="Calycin"/>
</dbReference>
<feature type="domain" description="BTB" evidence="1">
    <location>
        <begin position="325"/>
        <end position="386"/>
    </location>
</feature>
<dbReference type="EMBL" id="JBFCZG010000004">
    <property type="protein sequence ID" value="KAL3423052.1"/>
    <property type="molecule type" value="Genomic_DNA"/>
</dbReference>